<gene>
    <name evidence="1" type="ORF">DFH08DRAFT_965214</name>
</gene>
<dbReference type="Proteomes" id="UP001218218">
    <property type="component" value="Unassembled WGS sequence"/>
</dbReference>
<organism evidence="1 2">
    <name type="scientific">Mycena albidolilacea</name>
    <dbReference type="NCBI Taxonomy" id="1033008"/>
    <lineage>
        <taxon>Eukaryota</taxon>
        <taxon>Fungi</taxon>
        <taxon>Dikarya</taxon>
        <taxon>Basidiomycota</taxon>
        <taxon>Agaricomycotina</taxon>
        <taxon>Agaricomycetes</taxon>
        <taxon>Agaricomycetidae</taxon>
        <taxon>Agaricales</taxon>
        <taxon>Marasmiineae</taxon>
        <taxon>Mycenaceae</taxon>
        <taxon>Mycena</taxon>
    </lineage>
</organism>
<evidence type="ECO:0000313" key="1">
    <source>
        <dbReference type="EMBL" id="KAJ7336335.1"/>
    </source>
</evidence>
<protein>
    <submittedName>
        <fullName evidence="1">Uncharacterized protein</fullName>
    </submittedName>
</protein>
<comment type="caution">
    <text evidence="1">The sequence shown here is derived from an EMBL/GenBank/DDBJ whole genome shotgun (WGS) entry which is preliminary data.</text>
</comment>
<accession>A0AAD7EL44</accession>
<proteinExistence type="predicted"/>
<reference evidence="1" key="1">
    <citation type="submission" date="2023-03" db="EMBL/GenBank/DDBJ databases">
        <title>Massive genome expansion in bonnet fungi (Mycena s.s.) driven by repeated elements and novel gene families across ecological guilds.</title>
        <authorList>
            <consortium name="Lawrence Berkeley National Laboratory"/>
            <person name="Harder C.B."/>
            <person name="Miyauchi S."/>
            <person name="Viragh M."/>
            <person name="Kuo A."/>
            <person name="Thoen E."/>
            <person name="Andreopoulos B."/>
            <person name="Lu D."/>
            <person name="Skrede I."/>
            <person name="Drula E."/>
            <person name="Henrissat B."/>
            <person name="Morin E."/>
            <person name="Kohler A."/>
            <person name="Barry K."/>
            <person name="LaButti K."/>
            <person name="Morin E."/>
            <person name="Salamov A."/>
            <person name="Lipzen A."/>
            <person name="Mereny Z."/>
            <person name="Hegedus B."/>
            <person name="Baldrian P."/>
            <person name="Stursova M."/>
            <person name="Weitz H."/>
            <person name="Taylor A."/>
            <person name="Grigoriev I.V."/>
            <person name="Nagy L.G."/>
            <person name="Martin F."/>
            <person name="Kauserud H."/>
        </authorList>
    </citation>
    <scope>NUCLEOTIDE SEQUENCE</scope>
    <source>
        <strain evidence="1">CBHHK002</strain>
    </source>
</reference>
<evidence type="ECO:0000313" key="2">
    <source>
        <dbReference type="Proteomes" id="UP001218218"/>
    </source>
</evidence>
<dbReference type="EMBL" id="JARIHO010000031">
    <property type="protein sequence ID" value="KAJ7336335.1"/>
    <property type="molecule type" value="Genomic_DNA"/>
</dbReference>
<sequence length="467" mass="50991">MSDAIAESDAIFARAWASAIKNKFQLNTGEEQILYLSPTTLRGISGGDLTYEQVTNYLTYRFGDGLLSSSDPSFLGGGVASYIDDLRAYFDNIITNNDRAPAVILRMAKARKASETAQTAYEEAMSKAMKQWSEQKKLGITDQAFWPWVSTGAPYLRAADKTRNNAQTELDSASQLYYGPQADVLAAYRNNIRDAMTTDPDKNYPGRNQVGITADKDLIAQMEEEANSGIKPPEADISSHFIRVPEYSMSGYRSQMNEWMRLSTSGKRDQVITVDVNQGRQTKWSDYGFKEIKGSGSVGIFPFFSISAGGGSSEERETLKTEGREDEISFSLAAVGFSLIPVNSGTWDVPNIKKIFPNLVGGAPEVLTSKHAKPISVLVGYDIALTAKFGTKIKSEVHDMYEKARTGGGNLKVFGYDVSGSAGAGYSDKVKTSFDDVKWDEASGTLTLTPVPGQVYPSVLGVLARRL</sequence>
<keyword evidence="2" id="KW-1185">Reference proteome</keyword>
<name>A0AAD7EL44_9AGAR</name>
<dbReference type="AlphaFoldDB" id="A0AAD7EL44"/>